<dbReference type="Proteomes" id="UP000325785">
    <property type="component" value="Chromosome"/>
</dbReference>
<evidence type="ECO:0000256" key="1">
    <source>
        <dbReference type="SAM" id="MobiDB-lite"/>
    </source>
</evidence>
<dbReference type="EMBL" id="CP031598">
    <property type="protein sequence ID" value="QEW25601.1"/>
    <property type="molecule type" value="Genomic_DNA"/>
</dbReference>
<feature type="compositionally biased region" description="Basic and acidic residues" evidence="1">
    <location>
        <begin position="150"/>
        <end position="164"/>
    </location>
</feature>
<dbReference type="AlphaFoldDB" id="A0A5P3A8U7"/>
<proteinExistence type="predicted"/>
<dbReference type="RefSeq" id="WP_143100436.1">
    <property type="nucleotide sequence ID" value="NZ_CP031598.1"/>
</dbReference>
<name>A0A5P3A8U7_9RHOB</name>
<feature type="region of interest" description="Disordered" evidence="1">
    <location>
        <begin position="145"/>
        <end position="164"/>
    </location>
</feature>
<protein>
    <submittedName>
        <fullName evidence="2">FlgN protein</fullName>
    </submittedName>
</protein>
<gene>
    <name evidence="2" type="ORF">RIdsm_01388</name>
</gene>
<reference evidence="2 3" key="1">
    <citation type="submission" date="2018-08" db="EMBL/GenBank/DDBJ databases">
        <title>Genetic Globetrotter - A new plasmid hitch-hiking vast phylogenetic and geographic distances.</title>
        <authorList>
            <person name="Vollmers J."/>
            <person name="Petersen J."/>
        </authorList>
    </citation>
    <scope>NUCLEOTIDE SEQUENCE [LARGE SCALE GENOMIC DNA]</scope>
    <source>
        <strain evidence="2 3">DSM 26383</strain>
    </source>
</reference>
<dbReference type="OrthoDB" id="7866198at2"/>
<dbReference type="KEGG" id="rid:RIdsm_01388"/>
<sequence length="164" mass="18868">MTEQNGESFRSRLGRRQSSRLDPAIPTEEDKENIAEFAQRLEAAVALLKREIEAIGAGQLEAVTELYERKSRLLKWIELRMPVIEPFLGHETAKEARITENLQELRDVAREDSVLLERMAVAARTIVREMDKALDRNSLSGMYGKSGQKLVEEREPRKSINREY</sequence>
<feature type="region of interest" description="Disordered" evidence="1">
    <location>
        <begin position="1"/>
        <end position="28"/>
    </location>
</feature>
<evidence type="ECO:0000313" key="2">
    <source>
        <dbReference type="EMBL" id="QEW25601.1"/>
    </source>
</evidence>
<organism evidence="2 3">
    <name type="scientific">Roseovarius indicus</name>
    <dbReference type="NCBI Taxonomy" id="540747"/>
    <lineage>
        <taxon>Bacteria</taxon>
        <taxon>Pseudomonadati</taxon>
        <taxon>Pseudomonadota</taxon>
        <taxon>Alphaproteobacteria</taxon>
        <taxon>Rhodobacterales</taxon>
        <taxon>Roseobacteraceae</taxon>
        <taxon>Roseovarius</taxon>
    </lineage>
</organism>
<accession>A0A5P3A8U7</accession>
<evidence type="ECO:0000313" key="3">
    <source>
        <dbReference type="Proteomes" id="UP000325785"/>
    </source>
</evidence>